<sequence length="146" mass="16716">NPGRRIFQLKAVLRRLEARQATVGSVIIGVNLLRLDVLQVQLSLIEHYIRRINYRVNAMLASSNLRLTSQNPNRFDGLEKALQEIRDELNHICIQPHLDVANTLRLLFRIAINICRQKKSVGLLRETLTKIVFLTQAILDGSLKQV</sequence>
<evidence type="ECO:0000313" key="2">
    <source>
        <dbReference type="Proteomes" id="UP000315589"/>
    </source>
</evidence>
<dbReference type="EMBL" id="VMGI01000064">
    <property type="protein sequence ID" value="TSC92405.1"/>
    <property type="molecule type" value="Genomic_DNA"/>
</dbReference>
<evidence type="ECO:0000313" key="1">
    <source>
        <dbReference type="EMBL" id="TSC92405.1"/>
    </source>
</evidence>
<feature type="non-terminal residue" evidence="1">
    <location>
        <position position="1"/>
    </location>
</feature>
<comment type="caution">
    <text evidence="1">The sequence shown here is derived from an EMBL/GenBank/DDBJ whole genome shotgun (WGS) entry which is preliminary data.</text>
</comment>
<reference evidence="1 2" key="1">
    <citation type="submission" date="2017-07" db="EMBL/GenBank/DDBJ databases">
        <title>Mechanisms for carbon and nitrogen cycling indicate functional differentiation within the Candidate Phyla Radiation.</title>
        <authorList>
            <person name="Danczak R.E."/>
            <person name="Johnston M.D."/>
            <person name="Kenah C."/>
            <person name="Slattery M."/>
            <person name="Wrighton K.C."/>
            <person name="Wilkins M.J."/>
        </authorList>
    </citation>
    <scope>NUCLEOTIDE SEQUENCE [LARGE SCALE GENOMIC DNA]</scope>
    <source>
        <strain evidence="1">Licking1014_85</strain>
    </source>
</reference>
<accession>A0A554LHS3</accession>
<organism evidence="1 2">
    <name type="scientific">Candidatus Berkelbacteria bacterium Licking1014_85</name>
    <dbReference type="NCBI Taxonomy" id="2017148"/>
    <lineage>
        <taxon>Bacteria</taxon>
        <taxon>Candidatus Berkelbacteria</taxon>
    </lineage>
</organism>
<dbReference type="AlphaFoldDB" id="A0A554LHS3"/>
<dbReference type="Proteomes" id="UP000315589">
    <property type="component" value="Unassembled WGS sequence"/>
</dbReference>
<protein>
    <submittedName>
        <fullName evidence="1">Uncharacterized protein</fullName>
    </submittedName>
</protein>
<name>A0A554LHS3_9BACT</name>
<gene>
    <name evidence="1" type="ORF">CEN91_462</name>
</gene>
<proteinExistence type="predicted"/>